<organism evidence="2 3">
    <name type="scientific">Tagetes erecta</name>
    <name type="common">African marigold</name>
    <dbReference type="NCBI Taxonomy" id="13708"/>
    <lineage>
        <taxon>Eukaryota</taxon>
        <taxon>Viridiplantae</taxon>
        <taxon>Streptophyta</taxon>
        <taxon>Embryophyta</taxon>
        <taxon>Tracheophyta</taxon>
        <taxon>Spermatophyta</taxon>
        <taxon>Magnoliopsida</taxon>
        <taxon>eudicotyledons</taxon>
        <taxon>Gunneridae</taxon>
        <taxon>Pentapetalae</taxon>
        <taxon>asterids</taxon>
        <taxon>campanulids</taxon>
        <taxon>Asterales</taxon>
        <taxon>Asteraceae</taxon>
        <taxon>Asteroideae</taxon>
        <taxon>Heliantheae alliance</taxon>
        <taxon>Tageteae</taxon>
        <taxon>Tagetes</taxon>
    </lineage>
</organism>
<accession>A0AAD8LBT1</accession>
<dbReference type="EMBL" id="JAUHHV010000001">
    <property type="protein sequence ID" value="KAK1437904.1"/>
    <property type="molecule type" value="Genomic_DNA"/>
</dbReference>
<evidence type="ECO:0000313" key="2">
    <source>
        <dbReference type="EMBL" id="KAK1437904.1"/>
    </source>
</evidence>
<dbReference type="PANTHER" id="PTHR35318:SF7">
    <property type="match status" value="1"/>
</dbReference>
<protein>
    <submittedName>
        <fullName evidence="2">Uncharacterized protein</fullName>
    </submittedName>
</protein>
<reference evidence="2" key="1">
    <citation type="journal article" date="2023" name="bioRxiv">
        <title>Improved chromosome-level genome assembly for marigold (Tagetes erecta).</title>
        <authorList>
            <person name="Jiang F."/>
            <person name="Yuan L."/>
            <person name="Wang S."/>
            <person name="Wang H."/>
            <person name="Xu D."/>
            <person name="Wang A."/>
            <person name="Fan W."/>
        </authorList>
    </citation>
    <scope>NUCLEOTIDE SEQUENCE</scope>
    <source>
        <strain evidence="2">WSJ</strain>
        <tissue evidence="2">Leaf</tissue>
    </source>
</reference>
<comment type="caution">
    <text evidence="2">The sequence shown here is derived from an EMBL/GenBank/DDBJ whole genome shotgun (WGS) entry which is preliminary data.</text>
</comment>
<proteinExistence type="predicted"/>
<name>A0AAD8LBT1_TARER</name>
<sequence>MKFLFPELGFCFGGTIVTPTETETISSTKRRRVKRTNSVKHWRPELSVIAEDDSHVSHHQNQTAVTSDKKPLIKPKSSGKTRSHTYGANYSWKFSHTMAIPAFSPTPFVF</sequence>
<gene>
    <name evidence="2" type="ORF">QVD17_03704</name>
</gene>
<dbReference type="Proteomes" id="UP001229421">
    <property type="component" value="Unassembled WGS sequence"/>
</dbReference>
<dbReference type="PANTHER" id="PTHR35318">
    <property type="entry name" value="BNAA10G08410D PROTEIN"/>
    <property type="match status" value="1"/>
</dbReference>
<evidence type="ECO:0000256" key="1">
    <source>
        <dbReference type="SAM" id="MobiDB-lite"/>
    </source>
</evidence>
<keyword evidence="3" id="KW-1185">Reference proteome</keyword>
<feature type="region of interest" description="Disordered" evidence="1">
    <location>
        <begin position="52"/>
        <end position="82"/>
    </location>
</feature>
<dbReference type="AlphaFoldDB" id="A0AAD8LBT1"/>
<evidence type="ECO:0000313" key="3">
    <source>
        <dbReference type="Proteomes" id="UP001229421"/>
    </source>
</evidence>